<evidence type="ECO:0000313" key="4">
    <source>
        <dbReference type="Proteomes" id="UP000245890"/>
    </source>
</evidence>
<keyword evidence="4" id="KW-1185">Reference proteome</keyword>
<dbReference type="Proteomes" id="UP000245890">
    <property type="component" value="Unassembled WGS sequence"/>
</dbReference>
<feature type="region of interest" description="Disordered" evidence="1">
    <location>
        <begin position="21"/>
        <end position="43"/>
    </location>
</feature>
<dbReference type="RefSeq" id="WP_116468950.1">
    <property type="nucleotide sequence ID" value="NZ_QENQ01000001.1"/>
</dbReference>
<evidence type="ECO:0000313" key="3">
    <source>
        <dbReference type="EMBL" id="PVX29514.1"/>
    </source>
</evidence>
<organism evidence="3 4">
    <name type="scientific">Sphingomonas pokkalii</name>
    <dbReference type="NCBI Taxonomy" id="2175090"/>
    <lineage>
        <taxon>Bacteria</taxon>
        <taxon>Pseudomonadati</taxon>
        <taxon>Pseudomonadota</taxon>
        <taxon>Alphaproteobacteria</taxon>
        <taxon>Sphingomonadales</taxon>
        <taxon>Sphingomonadaceae</taxon>
        <taxon>Sphingomonas</taxon>
    </lineage>
</organism>
<feature type="signal peptide" evidence="2">
    <location>
        <begin position="1"/>
        <end position="18"/>
    </location>
</feature>
<evidence type="ECO:0000256" key="2">
    <source>
        <dbReference type="SAM" id="SignalP"/>
    </source>
</evidence>
<comment type="caution">
    <text evidence="3">The sequence shown here is derived from an EMBL/GenBank/DDBJ whole genome shotgun (WGS) entry which is preliminary data.</text>
</comment>
<sequence>MKAFALAAALLLTSPAFAQASTPAEPGGYAPAQSMWVNGTPQPGDKVVFEPSKLTPAEAFPAPAPRNHYPACTRGQTDECIQRAGH</sequence>
<proteinExistence type="predicted"/>
<gene>
    <name evidence="3" type="ORF">DD559_09455</name>
</gene>
<evidence type="ECO:0000256" key="1">
    <source>
        <dbReference type="SAM" id="MobiDB-lite"/>
    </source>
</evidence>
<dbReference type="AlphaFoldDB" id="A0A2U0SDZ4"/>
<protein>
    <submittedName>
        <fullName evidence="3">Uncharacterized protein</fullName>
    </submittedName>
</protein>
<dbReference type="OrthoDB" id="7586153at2"/>
<reference evidence="3 4" key="1">
    <citation type="submission" date="2018-05" db="EMBL/GenBank/DDBJ databases">
        <title>Description of Sphingomonas pokkalii sp nov, isolated from the rhizosphere of saline tolerant pokkali rice and its draft genome analysis.</title>
        <authorList>
            <person name="Menon R."/>
            <person name="Kumari S."/>
            <person name="Rameshkumar N."/>
        </authorList>
    </citation>
    <scope>NUCLEOTIDE SEQUENCE [LARGE SCALE GENOMIC DNA]</scope>
    <source>
        <strain evidence="3 4">L3B27</strain>
    </source>
</reference>
<keyword evidence="2" id="KW-0732">Signal</keyword>
<dbReference type="EMBL" id="QENQ01000001">
    <property type="protein sequence ID" value="PVX29514.1"/>
    <property type="molecule type" value="Genomic_DNA"/>
</dbReference>
<name>A0A2U0SDZ4_9SPHN</name>
<accession>A0A2U0SDZ4</accession>
<feature type="chain" id="PRO_5015687587" evidence="2">
    <location>
        <begin position="19"/>
        <end position="86"/>
    </location>
</feature>